<keyword evidence="6" id="KW-0520">NAD</keyword>
<comment type="caution">
    <text evidence="11">The sequence shown here is derived from an EMBL/GenBank/DDBJ whole genome shotgun (WGS) entry which is preliminary data.</text>
</comment>
<evidence type="ECO:0000256" key="5">
    <source>
        <dbReference type="ARBA" id="ARBA00022801"/>
    </source>
</evidence>
<dbReference type="PANTHER" id="PTHR32092:SF6">
    <property type="entry name" value="ALPHA-GALACTOSIDASE"/>
    <property type="match status" value="1"/>
</dbReference>
<evidence type="ECO:0000256" key="4">
    <source>
        <dbReference type="ARBA" id="ARBA00022723"/>
    </source>
</evidence>
<dbReference type="InterPro" id="IPR036291">
    <property type="entry name" value="NAD(P)-bd_dom_sf"/>
</dbReference>
<evidence type="ECO:0000313" key="11">
    <source>
        <dbReference type="EMBL" id="POG54329.1"/>
    </source>
</evidence>
<comment type="similarity">
    <text evidence="3">Belongs to the glycosyl hydrolase 4 family.</text>
</comment>
<protein>
    <submittedName>
        <fullName evidence="11">Alpha-glucosidase/alpha-galactosidase</fullName>
    </submittedName>
</protein>
<dbReference type="PRINTS" id="PR00732">
    <property type="entry name" value="GLHYDRLASE4"/>
</dbReference>
<comment type="cofactor">
    <cofactor evidence="1">
        <name>NAD(+)</name>
        <dbReference type="ChEBI" id="CHEBI:57540"/>
    </cofactor>
</comment>
<evidence type="ECO:0000256" key="6">
    <source>
        <dbReference type="ARBA" id="ARBA00023027"/>
    </source>
</evidence>
<dbReference type="InterPro" id="IPR001088">
    <property type="entry name" value="Glyco_hydro_4"/>
</dbReference>
<dbReference type="Gene3D" id="3.90.1820.10">
    <property type="entry name" value="AglA-like glucosidase"/>
    <property type="match status" value="1"/>
</dbReference>
<dbReference type="InterPro" id="IPR022616">
    <property type="entry name" value="Glyco_hydro_4_C"/>
</dbReference>
<dbReference type="Pfam" id="PF11975">
    <property type="entry name" value="Glyco_hydro_4C"/>
    <property type="match status" value="1"/>
</dbReference>
<feature type="domain" description="Glycosyl hydrolase family 4 C-terminal" evidence="10">
    <location>
        <begin position="193"/>
        <end position="406"/>
    </location>
</feature>
<dbReference type="RefSeq" id="WP_058568086.1">
    <property type="nucleotide sequence ID" value="NZ_LOPW02000018.1"/>
</dbReference>
<keyword evidence="7" id="KW-0464">Manganese</keyword>
<reference evidence="11" key="1">
    <citation type="submission" date="2017-08" db="EMBL/GenBank/DDBJ databases">
        <title>Haloferax marisrubri sp. nov., isolated from the Discovery deep brine-seawater interface in the Red Sea.</title>
        <authorList>
            <person name="Zhang G."/>
            <person name="Stingl U."/>
        </authorList>
    </citation>
    <scope>NUCLEOTIDE SEQUENCE [LARGE SCALE GENOMIC DNA]</scope>
    <source>
        <strain evidence="11">SB3</strain>
    </source>
</reference>
<evidence type="ECO:0000313" key="12">
    <source>
        <dbReference type="Proteomes" id="UP000053621"/>
    </source>
</evidence>
<keyword evidence="12" id="KW-1185">Reference proteome</keyword>
<dbReference type="GO" id="GO:0016616">
    <property type="term" value="F:oxidoreductase activity, acting on the CH-OH group of donors, NAD or NADP as acceptor"/>
    <property type="evidence" value="ECO:0007669"/>
    <property type="project" value="InterPro"/>
</dbReference>
<dbReference type="GO" id="GO:0046872">
    <property type="term" value="F:metal ion binding"/>
    <property type="evidence" value="ECO:0007669"/>
    <property type="project" value="UniProtKB-KW"/>
</dbReference>
<comment type="cofactor">
    <cofactor evidence="2">
        <name>Mn(2+)</name>
        <dbReference type="ChEBI" id="CHEBI:29035"/>
    </cofactor>
</comment>
<dbReference type="OrthoDB" id="92947at2157"/>
<dbReference type="SUPFAM" id="SSF56327">
    <property type="entry name" value="LDH C-terminal domain-like"/>
    <property type="match status" value="1"/>
</dbReference>
<evidence type="ECO:0000256" key="1">
    <source>
        <dbReference type="ARBA" id="ARBA00001911"/>
    </source>
</evidence>
<dbReference type="NCBIfam" id="NF011657">
    <property type="entry name" value="PRK15076.1"/>
    <property type="match status" value="1"/>
</dbReference>
<evidence type="ECO:0000256" key="7">
    <source>
        <dbReference type="ARBA" id="ARBA00023211"/>
    </source>
</evidence>
<dbReference type="InterPro" id="IPR053715">
    <property type="entry name" value="GH4_Enzyme_sf"/>
</dbReference>
<keyword evidence="9" id="KW-0326">Glycosidase</keyword>
<dbReference type="Proteomes" id="UP000053621">
    <property type="component" value="Unassembled WGS sequence"/>
</dbReference>
<evidence type="ECO:0000256" key="8">
    <source>
        <dbReference type="ARBA" id="ARBA00023277"/>
    </source>
</evidence>
<dbReference type="GO" id="GO:0005975">
    <property type="term" value="P:carbohydrate metabolic process"/>
    <property type="evidence" value="ECO:0007669"/>
    <property type="project" value="InterPro"/>
</dbReference>
<proteinExistence type="inferred from homology"/>
<evidence type="ECO:0000259" key="10">
    <source>
        <dbReference type="Pfam" id="PF11975"/>
    </source>
</evidence>
<dbReference type="Pfam" id="PF02056">
    <property type="entry name" value="Glyco_hydro_4"/>
    <property type="match status" value="1"/>
</dbReference>
<organism evidence="11 12">
    <name type="scientific">Haloferax marisrubri</name>
    <dbReference type="NCBI Taxonomy" id="1544719"/>
    <lineage>
        <taxon>Archaea</taxon>
        <taxon>Methanobacteriati</taxon>
        <taxon>Methanobacteriota</taxon>
        <taxon>Stenosarchaea group</taxon>
        <taxon>Halobacteria</taxon>
        <taxon>Halobacteriales</taxon>
        <taxon>Haloferacaceae</taxon>
        <taxon>Haloferax</taxon>
    </lineage>
</organism>
<keyword evidence="8" id="KW-0119">Carbohydrate metabolism</keyword>
<evidence type="ECO:0000256" key="3">
    <source>
        <dbReference type="ARBA" id="ARBA00010141"/>
    </source>
</evidence>
<dbReference type="SUPFAM" id="SSF51735">
    <property type="entry name" value="NAD(P)-binding Rossmann-fold domains"/>
    <property type="match status" value="1"/>
</dbReference>
<dbReference type="GO" id="GO:0004553">
    <property type="term" value="F:hydrolase activity, hydrolyzing O-glycosyl compounds"/>
    <property type="evidence" value="ECO:0007669"/>
    <property type="project" value="InterPro"/>
</dbReference>
<name>A0A2P4NMF0_9EURY</name>
<keyword evidence="4" id="KW-0479">Metal-binding</keyword>
<accession>A0A2P4NMF0</accession>
<dbReference type="PANTHER" id="PTHR32092">
    <property type="entry name" value="6-PHOSPHO-BETA-GLUCOSIDASE-RELATED"/>
    <property type="match status" value="1"/>
</dbReference>
<dbReference type="CDD" id="cd05297">
    <property type="entry name" value="GH4_alpha_glucosidase_galactosidase"/>
    <property type="match status" value="1"/>
</dbReference>
<evidence type="ECO:0000256" key="9">
    <source>
        <dbReference type="ARBA" id="ARBA00023295"/>
    </source>
</evidence>
<keyword evidence="5" id="KW-0378">Hydrolase</keyword>
<evidence type="ECO:0000256" key="2">
    <source>
        <dbReference type="ARBA" id="ARBA00001936"/>
    </source>
</evidence>
<gene>
    <name evidence="11" type="ORF">AUR65_017010</name>
</gene>
<dbReference type="AlphaFoldDB" id="A0A2P4NMF0"/>
<sequence length="450" mass="50016">MPKIALIGAGSMVFAKKLIGDILSFDELSDSHIALMDIDKHRLTQTQRVAEAMVENEGLETTVSATLDRREALEDADYVLNMINVGGTEPFENEIRIPEKYGVKQAIGDTTGPGGIFRGLRTIPTILGLADDMEELCPDALLLNYTNPMAILCKAVFDATNIEVVGLCHSVPHTAEAIAEYTETPQDELEYWVAGINHMAWFLTCEHDGESLYPALKEAYDDEETYRKDTVRFEIMKHFGAFPTESSHHMSEYLPYIRTDDALIEEMAGTNFAERMPTATYLEGWLARSEERDDPELDVDLNEVSVERSEEYASRLIHSLETGTQRRFNLNVSNESNAIENLPADACVEVPVFVDGTGLHPASVGELPTQLAALDRQHSAIYELAVEGALEGNREKVHQAVKLDPLSSAACSLDELHEMTEELIEANADYIPDLEWPSKQNPERAVPADD</sequence>
<dbReference type="InterPro" id="IPR015955">
    <property type="entry name" value="Lactate_DH/Glyco_Ohase_4_C"/>
</dbReference>
<dbReference type="EMBL" id="LOPW02000018">
    <property type="protein sequence ID" value="POG54329.1"/>
    <property type="molecule type" value="Genomic_DNA"/>
</dbReference>